<keyword evidence="2 8" id="KW-0808">Transferase</keyword>
<dbReference type="RefSeq" id="WP_170144446.1">
    <property type="nucleotide sequence ID" value="NZ_QXDF01000003.1"/>
</dbReference>
<reference evidence="12 13" key="1">
    <citation type="submission" date="2018-08" db="EMBL/GenBank/DDBJ databases">
        <title>Genomic Encyclopedia of Archaeal and Bacterial Type Strains, Phase II (KMG-II): from individual species to whole genera.</title>
        <authorList>
            <person name="Goeker M."/>
        </authorList>
    </citation>
    <scope>NUCLEOTIDE SEQUENCE [LARGE SCALE GENOMIC DNA]</scope>
    <source>
        <strain evidence="12 13">DSM 5002</strain>
    </source>
</reference>
<dbReference type="CDD" id="cd05398">
    <property type="entry name" value="NT_ClassII-CCAase"/>
    <property type="match status" value="1"/>
</dbReference>
<evidence type="ECO:0000256" key="7">
    <source>
        <dbReference type="ARBA" id="ARBA00022842"/>
    </source>
</evidence>
<dbReference type="SUPFAM" id="SSF81891">
    <property type="entry name" value="Poly A polymerase C-terminal region-like"/>
    <property type="match status" value="1"/>
</dbReference>
<dbReference type="PANTHER" id="PTHR46173:SF1">
    <property type="entry name" value="CCA TRNA NUCLEOTIDYLTRANSFERASE 1, MITOCHONDRIAL"/>
    <property type="match status" value="1"/>
</dbReference>
<keyword evidence="3" id="KW-0819">tRNA processing</keyword>
<keyword evidence="6" id="KW-0547">Nucleotide-binding</keyword>
<dbReference type="SUPFAM" id="SSF81301">
    <property type="entry name" value="Nucleotidyltransferase"/>
    <property type="match status" value="1"/>
</dbReference>
<evidence type="ECO:0000256" key="8">
    <source>
        <dbReference type="RuleBase" id="RU003953"/>
    </source>
</evidence>
<dbReference type="GO" id="GO:0000049">
    <property type="term" value="F:tRNA binding"/>
    <property type="evidence" value="ECO:0007669"/>
    <property type="project" value="TreeGrafter"/>
</dbReference>
<feature type="domain" description="tRNA nucleotidyltransferase/poly(A) polymerase RNA and SrmB- binding" evidence="11">
    <location>
        <begin position="198"/>
        <end position="252"/>
    </location>
</feature>
<dbReference type="InterPro" id="IPR050264">
    <property type="entry name" value="Bact_CCA-adding_enz_type3_sf"/>
</dbReference>
<evidence type="ECO:0000256" key="3">
    <source>
        <dbReference type="ARBA" id="ARBA00022694"/>
    </source>
</evidence>
<keyword evidence="4" id="KW-0548">Nucleotidyltransferase</keyword>
<keyword evidence="5" id="KW-0479">Metal-binding</keyword>
<comment type="cofactor">
    <cofactor evidence="1">
        <name>Mg(2+)</name>
        <dbReference type="ChEBI" id="CHEBI:18420"/>
    </cofactor>
</comment>
<gene>
    <name evidence="12" type="ORF">BXY53_2507</name>
</gene>
<feature type="domain" description="Poly A polymerase head" evidence="10">
    <location>
        <begin position="42"/>
        <end position="163"/>
    </location>
</feature>
<keyword evidence="7" id="KW-0460">Magnesium</keyword>
<dbReference type="Gene3D" id="3.30.460.10">
    <property type="entry name" value="Beta Polymerase, domain 2"/>
    <property type="match status" value="1"/>
</dbReference>
<dbReference type="InterPro" id="IPR002646">
    <property type="entry name" value="PolA_pol_head_dom"/>
</dbReference>
<comment type="similarity">
    <text evidence="8">Belongs to the tRNA nucleotidyltransferase/poly(A) polymerase family.</text>
</comment>
<evidence type="ECO:0000256" key="1">
    <source>
        <dbReference type="ARBA" id="ARBA00001946"/>
    </source>
</evidence>
<protein>
    <submittedName>
        <fullName evidence="12">Poly(A) polymerase</fullName>
    </submittedName>
</protein>
<dbReference type="Gene3D" id="1.10.246.80">
    <property type="match status" value="1"/>
</dbReference>
<name>A0A397PEP4_9HYPH</name>
<dbReference type="GO" id="GO:0000166">
    <property type="term" value="F:nucleotide binding"/>
    <property type="evidence" value="ECO:0007669"/>
    <property type="project" value="UniProtKB-KW"/>
</dbReference>
<dbReference type="Gene3D" id="1.10.3090.10">
    <property type="entry name" value="cca-adding enzyme, domain 2"/>
    <property type="match status" value="1"/>
</dbReference>
<dbReference type="GO" id="GO:0008033">
    <property type="term" value="P:tRNA processing"/>
    <property type="evidence" value="ECO:0007669"/>
    <property type="project" value="UniProtKB-KW"/>
</dbReference>
<dbReference type="GO" id="GO:0016779">
    <property type="term" value="F:nucleotidyltransferase activity"/>
    <property type="evidence" value="ECO:0007669"/>
    <property type="project" value="UniProtKB-KW"/>
</dbReference>
<dbReference type="EMBL" id="QXDF01000003">
    <property type="protein sequence ID" value="RIA47428.1"/>
    <property type="molecule type" value="Genomic_DNA"/>
</dbReference>
<dbReference type="Pfam" id="PF12627">
    <property type="entry name" value="PolyA_pol_RNAbd"/>
    <property type="match status" value="1"/>
</dbReference>
<dbReference type="GO" id="GO:0046872">
    <property type="term" value="F:metal ion binding"/>
    <property type="evidence" value="ECO:0007669"/>
    <property type="project" value="UniProtKB-KW"/>
</dbReference>
<keyword evidence="9" id="KW-0175">Coiled coil</keyword>
<evidence type="ECO:0000256" key="4">
    <source>
        <dbReference type="ARBA" id="ARBA00022695"/>
    </source>
</evidence>
<feature type="coiled-coil region" evidence="9">
    <location>
        <begin position="278"/>
        <end position="305"/>
    </location>
</feature>
<dbReference type="PANTHER" id="PTHR46173">
    <property type="entry name" value="CCA TRNA NUCLEOTIDYLTRANSFERASE 1, MITOCHONDRIAL"/>
    <property type="match status" value="1"/>
</dbReference>
<dbReference type="AlphaFoldDB" id="A0A397PEP4"/>
<evidence type="ECO:0000256" key="9">
    <source>
        <dbReference type="SAM" id="Coils"/>
    </source>
</evidence>
<evidence type="ECO:0000256" key="2">
    <source>
        <dbReference type="ARBA" id="ARBA00022679"/>
    </source>
</evidence>
<evidence type="ECO:0000259" key="10">
    <source>
        <dbReference type="Pfam" id="PF01743"/>
    </source>
</evidence>
<evidence type="ECO:0000256" key="5">
    <source>
        <dbReference type="ARBA" id="ARBA00022723"/>
    </source>
</evidence>
<evidence type="ECO:0000313" key="12">
    <source>
        <dbReference type="EMBL" id="RIA47428.1"/>
    </source>
</evidence>
<keyword evidence="13" id="KW-1185">Reference proteome</keyword>
<dbReference type="InterPro" id="IPR043519">
    <property type="entry name" value="NT_sf"/>
</dbReference>
<dbReference type="Pfam" id="PF01743">
    <property type="entry name" value="PolyA_pol"/>
    <property type="match status" value="1"/>
</dbReference>
<evidence type="ECO:0000259" key="11">
    <source>
        <dbReference type="Pfam" id="PF12627"/>
    </source>
</evidence>
<accession>A0A397PEP4</accession>
<proteinExistence type="inferred from homology"/>
<evidence type="ECO:0000313" key="13">
    <source>
        <dbReference type="Proteomes" id="UP000266273"/>
    </source>
</evidence>
<sequence length="428" mass="47162">MSDPANTREDVQPGLLAGAEWLERASTQRVLELLNRNGHEARAVGGSVRNALMGIPVTDVDIATTATPDEVMRLAGEAGVKAVDTGSEHGTVTLVPDHEPIEVTTLRQDVETYGRHARVTFTRDWASDARRRDFTMNALYAGPDGTVYDPLGGYADLQARRVRFIGDPHERIREDYLRILRFFRFEAEYGAPESPRETMDSEALAAIEEESEGLERLSGERVHTELIRLLAARGAARSLEAMMDTGVLVRLLAGAPRLTAFSRVQAIQQARRFTADPMVRLAALAVRVEEEAERLADNLRLSNAERDELVALPRAARRLDASMAQLDAKAALYRLGPKVYRGGLLLAWSDSRAAVEDTAWGALFTLPDAWETPVFPLKGADLLALGMQPGPAVGEALRALEQRWIEGDFAADRETLMDWARELVASRA</sequence>
<dbReference type="InterPro" id="IPR032828">
    <property type="entry name" value="PolyA_RNA-bd"/>
</dbReference>
<comment type="caution">
    <text evidence="12">The sequence shown here is derived from an EMBL/GenBank/DDBJ whole genome shotgun (WGS) entry which is preliminary data.</text>
</comment>
<keyword evidence="8" id="KW-0694">RNA-binding</keyword>
<evidence type="ECO:0000256" key="6">
    <source>
        <dbReference type="ARBA" id="ARBA00022741"/>
    </source>
</evidence>
<dbReference type="Proteomes" id="UP000266273">
    <property type="component" value="Unassembled WGS sequence"/>
</dbReference>
<organism evidence="12 13">
    <name type="scientific">Dichotomicrobium thermohalophilum</name>
    <dbReference type="NCBI Taxonomy" id="933063"/>
    <lineage>
        <taxon>Bacteria</taxon>
        <taxon>Pseudomonadati</taxon>
        <taxon>Pseudomonadota</taxon>
        <taxon>Alphaproteobacteria</taxon>
        <taxon>Hyphomicrobiales</taxon>
        <taxon>Hyphomicrobiaceae</taxon>
        <taxon>Dichotomicrobium</taxon>
    </lineage>
</organism>